<dbReference type="InterPro" id="IPR051491">
    <property type="entry name" value="Recombinase/Transposase-rel"/>
</dbReference>
<dbReference type="PANTHER" id="PTHR36172">
    <property type="match status" value="1"/>
</dbReference>
<dbReference type="OrthoDB" id="2413960at2759"/>
<dbReference type="EMBL" id="KV453935">
    <property type="protein sequence ID" value="ODV72410.1"/>
    <property type="molecule type" value="Genomic_DNA"/>
</dbReference>
<evidence type="ECO:0000313" key="3">
    <source>
        <dbReference type="EMBL" id="ODV72410.1"/>
    </source>
</evidence>
<dbReference type="GO" id="GO:0003677">
    <property type="term" value="F:DNA binding"/>
    <property type="evidence" value="ECO:0007669"/>
    <property type="project" value="UniProtKB-KW"/>
</dbReference>
<dbReference type="Proteomes" id="UP000094389">
    <property type="component" value="Unassembled WGS sequence"/>
</dbReference>
<dbReference type="AlphaFoldDB" id="A0A1E4RYT6"/>
<accession>A0A1E4RYT6</accession>
<dbReference type="RefSeq" id="XP_020069449.1">
    <property type="nucleotide sequence ID" value="XM_020217571.1"/>
</dbReference>
<keyword evidence="1" id="KW-0238">DNA-binding</keyword>
<gene>
    <name evidence="3" type="ORF">CYBJADRAFT_20785</name>
</gene>
<feature type="domain" description="Cas12f1-like TNB" evidence="2">
    <location>
        <begin position="52"/>
        <end position="114"/>
    </location>
</feature>
<evidence type="ECO:0000313" key="4">
    <source>
        <dbReference type="Proteomes" id="UP000094389"/>
    </source>
</evidence>
<organism evidence="3 4">
    <name type="scientific">Cyberlindnera jadinii (strain ATCC 18201 / CBS 1600 / BCRC 20928 / JCM 3617 / NBRC 0987 / NRRL Y-1542)</name>
    <name type="common">Torula yeast</name>
    <name type="synonym">Candida utilis</name>
    <dbReference type="NCBI Taxonomy" id="983966"/>
    <lineage>
        <taxon>Eukaryota</taxon>
        <taxon>Fungi</taxon>
        <taxon>Dikarya</taxon>
        <taxon>Ascomycota</taxon>
        <taxon>Saccharomycotina</taxon>
        <taxon>Saccharomycetes</taxon>
        <taxon>Phaffomycetales</taxon>
        <taxon>Phaffomycetaceae</taxon>
        <taxon>Cyberlindnera</taxon>
    </lineage>
</organism>
<evidence type="ECO:0000256" key="1">
    <source>
        <dbReference type="ARBA" id="ARBA00023125"/>
    </source>
</evidence>
<sequence>MVADNHWQIIRHLTSSYENIVPPPSESQELVSMNRNRGMNKNLMMSSHSASYQRLAFKCQVTGTRLSRMTEEYTSKTCTGYRAIKHTLSLADRTLHCASYNLSVDHDINGARNISSSSVLSHLNRQTQTRSAFMLL</sequence>
<dbReference type="PANTHER" id="PTHR36172:SF1">
    <property type="entry name" value="RESOLVASE-RELATED"/>
    <property type="match status" value="1"/>
</dbReference>
<protein>
    <recommendedName>
        <fullName evidence="2">Cas12f1-like TNB domain-containing protein</fullName>
    </recommendedName>
</protein>
<evidence type="ECO:0000259" key="2">
    <source>
        <dbReference type="Pfam" id="PF07282"/>
    </source>
</evidence>
<dbReference type="GeneID" id="30991967"/>
<reference evidence="3 4" key="1">
    <citation type="journal article" date="2016" name="Proc. Natl. Acad. Sci. U.S.A.">
        <title>Comparative genomics of biotechnologically important yeasts.</title>
        <authorList>
            <person name="Riley R."/>
            <person name="Haridas S."/>
            <person name="Wolfe K.H."/>
            <person name="Lopes M.R."/>
            <person name="Hittinger C.T."/>
            <person name="Goeker M."/>
            <person name="Salamov A.A."/>
            <person name="Wisecaver J.H."/>
            <person name="Long T.M."/>
            <person name="Calvey C.H."/>
            <person name="Aerts A.L."/>
            <person name="Barry K.W."/>
            <person name="Choi C."/>
            <person name="Clum A."/>
            <person name="Coughlan A.Y."/>
            <person name="Deshpande S."/>
            <person name="Douglass A.P."/>
            <person name="Hanson S.J."/>
            <person name="Klenk H.-P."/>
            <person name="LaButti K.M."/>
            <person name="Lapidus A."/>
            <person name="Lindquist E.A."/>
            <person name="Lipzen A.M."/>
            <person name="Meier-Kolthoff J.P."/>
            <person name="Ohm R.A."/>
            <person name="Otillar R.P."/>
            <person name="Pangilinan J.L."/>
            <person name="Peng Y."/>
            <person name="Rokas A."/>
            <person name="Rosa C.A."/>
            <person name="Scheuner C."/>
            <person name="Sibirny A.A."/>
            <person name="Slot J.C."/>
            <person name="Stielow J.B."/>
            <person name="Sun H."/>
            <person name="Kurtzman C.P."/>
            <person name="Blackwell M."/>
            <person name="Grigoriev I.V."/>
            <person name="Jeffries T.W."/>
        </authorList>
    </citation>
    <scope>NUCLEOTIDE SEQUENCE [LARGE SCALE GENOMIC DNA]</scope>
    <source>
        <strain evidence="4">ATCC 18201 / CBS 1600 / BCRC 20928 / JCM 3617 / NBRC 0987 / NRRL Y-1542</strain>
    </source>
</reference>
<name>A0A1E4RYT6_CYBJN</name>
<keyword evidence="4" id="KW-1185">Reference proteome</keyword>
<proteinExistence type="predicted"/>
<dbReference type="InterPro" id="IPR010095">
    <property type="entry name" value="Cas12f1-like_TNB"/>
</dbReference>
<dbReference type="Pfam" id="PF07282">
    <property type="entry name" value="Cas12f1-like_TNB"/>
    <property type="match status" value="1"/>
</dbReference>